<evidence type="ECO:0000256" key="1">
    <source>
        <dbReference type="SAM" id="MobiDB-lite"/>
    </source>
</evidence>
<name>A0ABN2NZT5_9ACTN</name>
<feature type="region of interest" description="Disordered" evidence="1">
    <location>
        <begin position="53"/>
        <end position="104"/>
    </location>
</feature>
<comment type="caution">
    <text evidence="2">The sequence shown here is derived from an EMBL/GenBank/DDBJ whole genome shotgun (WGS) entry which is preliminary data.</text>
</comment>
<dbReference type="EMBL" id="BAAAMJ010000015">
    <property type="protein sequence ID" value="GAA1908326.1"/>
    <property type="molecule type" value="Genomic_DNA"/>
</dbReference>
<feature type="region of interest" description="Disordered" evidence="1">
    <location>
        <begin position="1"/>
        <end position="23"/>
    </location>
</feature>
<evidence type="ECO:0000313" key="3">
    <source>
        <dbReference type="Proteomes" id="UP001501303"/>
    </source>
</evidence>
<accession>A0ABN2NZT5</accession>
<keyword evidence="3" id="KW-1185">Reference proteome</keyword>
<reference evidence="2 3" key="1">
    <citation type="journal article" date="2019" name="Int. J. Syst. Evol. Microbiol.">
        <title>The Global Catalogue of Microorganisms (GCM) 10K type strain sequencing project: providing services to taxonomists for standard genome sequencing and annotation.</title>
        <authorList>
            <consortium name="The Broad Institute Genomics Platform"/>
            <consortium name="The Broad Institute Genome Sequencing Center for Infectious Disease"/>
            <person name="Wu L."/>
            <person name="Ma J."/>
        </authorList>
    </citation>
    <scope>NUCLEOTIDE SEQUENCE [LARGE SCALE GENOMIC DNA]</scope>
    <source>
        <strain evidence="2 3">JCM 13581</strain>
    </source>
</reference>
<organism evidence="2 3">
    <name type="scientific">Streptomyces sodiiphilus</name>
    <dbReference type="NCBI Taxonomy" id="226217"/>
    <lineage>
        <taxon>Bacteria</taxon>
        <taxon>Bacillati</taxon>
        <taxon>Actinomycetota</taxon>
        <taxon>Actinomycetes</taxon>
        <taxon>Kitasatosporales</taxon>
        <taxon>Streptomycetaceae</taxon>
        <taxon>Streptomyces</taxon>
    </lineage>
</organism>
<dbReference type="Proteomes" id="UP001501303">
    <property type="component" value="Unassembled WGS sequence"/>
</dbReference>
<gene>
    <name evidence="2" type="ORF">GCM10009716_17840</name>
</gene>
<feature type="compositionally biased region" description="Gly residues" evidence="1">
    <location>
        <begin position="7"/>
        <end position="22"/>
    </location>
</feature>
<protein>
    <submittedName>
        <fullName evidence="2">Uncharacterized protein</fullName>
    </submittedName>
</protein>
<evidence type="ECO:0000313" key="2">
    <source>
        <dbReference type="EMBL" id="GAA1908326.1"/>
    </source>
</evidence>
<proteinExistence type="predicted"/>
<sequence length="104" mass="10584">MRDAGAAGAGQGSGVTGNGGPALVGQLVWDVDRACAARVMDVRAGRVWLRAPAGGREWESGLGRLLPCAVQPQPEPEPEPEPEPGPGPQAQPDPQQGRGDGGAR</sequence>